<proteinExistence type="predicted"/>
<reference evidence="1" key="1">
    <citation type="journal article" date="2015" name="Proc. Natl. Acad. Sci. U.S.A.">
        <title>Networks of energetic and metabolic interactions define dynamics in microbial communities.</title>
        <authorList>
            <person name="Embree M."/>
            <person name="Liu J.K."/>
            <person name="Al-Bassam M.M."/>
            <person name="Zengler K."/>
        </authorList>
    </citation>
    <scope>NUCLEOTIDE SEQUENCE</scope>
</reference>
<dbReference type="SUPFAM" id="SSF56672">
    <property type="entry name" value="DNA/RNA polymerases"/>
    <property type="match status" value="1"/>
</dbReference>
<dbReference type="AlphaFoldDB" id="A0A0W8E9N3"/>
<name>A0A0W8E9N3_9ZZZZ</name>
<accession>A0A0W8E9N3</accession>
<protein>
    <submittedName>
        <fullName evidence="1">Flagelliform silk protein</fullName>
    </submittedName>
</protein>
<organism evidence="1">
    <name type="scientific">hydrocarbon metagenome</name>
    <dbReference type="NCBI Taxonomy" id="938273"/>
    <lineage>
        <taxon>unclassified sequences</taxon>
        <taxon>metagenomes</taxon>
        <taxon>ecological metagenomes</taxon>
    </lineage>
</organism>
<dbReference type="EMBL" id="LNQE01001818">
    <property type="protein sequence ID" value="KUG05367.1"/>
    <property type="molecule type" value="Genomic_DNA"/>
</dbReference>
<dbReference type="InterPro" id="IPR043502">
    <property type="entry name" value="DNA/RNA_pol_sf"/>
</dbReference>
<evidence type="ECO:0000313" key="1">
    <source>
        <dbReference type="EMBL" id="KUG05367.1"/>
    </source>
</evidence>
<dbReference type="Gene3D" id="1.10.150.20">
    <property type="entry name" value="5' to 3' exonuclease, C-terminal subdomain"/>
    <property type="match status" value="1"/>
</dbReference>
<gene>
    <name evidence="1" type="ORF">ASZ90_017199</name>
</gene>
<sequence length="343" mass="38999">MRRIIYLRPAAQDLAEEVLDECSLYTPLVEPQEDGSLFCDFSGCGPILDILRAIVKRNYHLTGQRARVSLASSRVVAENALKRSGLPNEKLYLGIKRREAEFIEVLPGKEEEFMASIPLEEFTAITAQDSKKLKRAGFSKVGELKVVPVSRLVSLLGEKGMSLSRQCQGIDDRPVLGLYPPLQIYYPLVFSEGSFNRVFTDIQIREACQVLQTLLEKRNCGCRIVGLEIKTAGQTMIKNENRLKNKGYKADFLAAVIIGMLDKMKFNHIPEEGTIILAEISSLDWEEQDLFSFFPCERNDSSLRVEKVMEKLDSRFPGRLLLGQEEARREKILAYFDPWRINE</sequence>
<comment type="caution">
    <text evidence="1">The sequence shown here is derived from an EMBL/GenBank/DDBJ whole genome shotgun (WGS) entry which is preliminary data.</text>
</comment>